<dbReference type="AlphaFoldDB" id="A0A545UMQ5"/>
<feature type="region of interest" description="Disordered" evidence="1">
    <location>
        <begin position="1"/>
        <end position="24"/>
    </location>
</feature>
<protein>
    <submittedName>
        <fullName evidence="2">Uncharacterized protein</fullName>
    </submittedName>
</protein>
<reference evidence="2 3" key="1">
    <citation type="journal article" date="2019" name="Appl. Microbiol. Biotechnol.">
        <title>Genome sequence of Isaria javanica and comparative genome analysis insights into family S53 peptidase evolution in fungal entomopathogens.</title>
        <authorList>
            <person name="Lin R."/>
            <person name="Zhang X."/>
            <person name="Xin B."/>
            <person name="Zou M."/>
            <person name="Gao Y."/>
            <person name="Qin F."/>
            <person name="Hu Q."/>
            <person name="Xie B."/>
            <person name="Cheng X."/>
        </authorList>
    </citation>
    <scope>NUCLEOTIDE SEQUENCE [LARGE SCALE GENOMIC DNA]</scope>
    <source>
        <strain evidence="2 3">IJ1G</strain>
    </source>
</reference>
<comment type="caution">
    <text evidence="2">The sequence shown here is derived from an EMBL/GenBank/DDBJ whole genome shotgun (WGS) entry which is preliminary data.</text>
</comment>
<name>A0A545UMQ5_9HYPO</name>
<sequence>MESSAESTAGSDSPRHSTFQDLVSSSVVKQRKQYRCPRYSCRHKRYPRKQDLIRHYCQVCCETCSITFVEASKYLNHKCAKASSIGKEMYNSIRMQVEEDLVSCNIQKHTSGGTSKSKPCPRTSEIRLSSHNNLAPSQHDLHQEDLLAAPVEGLNYNAGIDLPLDFTAQHPLSTSFPTSASSEFQARYTYLAGLFDSAPGSGQHPPT</sequence>
<dbReference type="EMBL" id="SPUK01000023">
    <property type="protein sequence ID" value="TQV90744.1"/>
    <property type="molecule type" value="Genomic_DNA"/>
</dbReference>
<evidence type="ECO:0000256" key="1">
    <source>
        <dbReference type="SAM" id="MobiDB-lite"/>
    </source>
</evidence>
<gene>
    <name evidence="2" type="ORF">IF1G_10487</name>
</gene>
<dbReference type="Proteomes" id="UP000315783">
    <property type="component" value="Unassembled WGS sequence"/>
</dbReference>
<keyword evidence="3" id="KW-1185">Reference proteome</keyword>
<evidence type="ECO:0000313" key="2">
    <source>
        <dbReference type="EMBL" id="TQV90744.1"/>
    </source>
</evidence>
<accession>A0A545UMQ5</accession>
<organism evidence="2 3">
    <name type="scientific">Cordyceps javanica</name>
    <dbReference type="NCBI Taxonomy" id="43265"/>
    <lineage>
        <taxon>Eukaryota</taxon>
        <taxon>Fungi</taxon>
        <taxon>Dikarya</taxon>
        <taxon>Ascomycota</taxon>
        <taxon>Pezizomycotina</taxon>
        <taxon>Sordariomycetes</taxon>
        <taxon>Hypocreomycetidae</taxon>
        <taxon>Hypocreales</taxon>
        <taxon>Cordycipitaceae</taxon>
        <taxon>Cordyceps</taxon>
    </lineage>
</organism>
<proteinExistence type="predicted"/>
<evidence type="ECO:0000313" key="3">
    <source>
        <dbReference type="Proteomes" id="UP000315783"/>
    </source>
</evidence>